<keyword evidence="2" id="KW-1185">Reference proteome</keyword>
<dbReference type="EMBL" id="LUUI01000028">
    <property type="protein sequence ID" value="OAI20837.1"/>
    <property type="molecule type" value="Genomic_DNA"/>
</dbReference>
<gene>
    <name evidence="1" type="ORF">A1359_20330</name>
</gene>
<proteinExistence type="predicted"/>
<sequence>MKFNNIIYTLYCGGISLVLTGCAGVTTKAITTGNDVCGIWSDQPCGIRHYGYKVPFILLTPRTDGGVDSALIYLPDTTKLYSTRPYAFIAANNTKLYFSKGVMEYSKSVIDETKLPTVAMQILAALAEKATKAFMPLSTEINAPVQTQFDLTTPALFRVFVNDQNVLVARGKYNGNDIIVDLTTATVTPTQNNQQAGGK</sequence>
<comment type="caution">
    <text evidence="1">The sequence shown here is derived from an EMBL/GenBank/DDBJ whole genome shotgun (WGS) entry which is preliminary data.</text>
</comment>
<accession>A0A177NRX7</accession>
<organism evidence="1 2">
    <name type="scientific">Methylomonas lenta</name>
    <dbReference type="NCBI Taxonomy" id="980561"/>
    <lineage>
        <taxon>Bacteria</taxon>
        <taxon>Pseudomonadati</taxon>
        <taxon>Pseudomonadota</taxon>
        <taxon>Gammaproteobacteria</taxon>
        <taxon>Methylococcales</taxon>
        <taxon>Methylococcaceae</taxon>
        <taxon>Methylomonas</taxon>
    </lineage>
</organism>
<evidence type="ECO:0000313" key="1">
    <source>
        <dbReference type="EMBL" id="OAI20837.1"/>
    </source>
</evidence>
<dbReference type="STRING" id="980561.A1359_20330"/>
<evidence type="ECO:0008006" key="3">
    <source>
        <dbReference type="Google" id="ProtNLM"/>
    </source>
</evidence>
<name>A0A177NRX7_9GAMM</name>
<dbReference type="PROSITE" id="PS51257">
    <property type="entry name" value="PROKAR_LIPOPROTEIN"/>
    <property type="match status" value="1"/>
</dbReference>
<dbReference type="AlphaFoldDB" id="A0A177NRX7"/>
<dbReference type="Proteomes" id="UP000078476">
    <property type="component" value="Unassembled WGS sequence"/>
</dbReference>
<reference evidence="1 2" key="1">
    <citation type="submission" date="2016-03" db="EMBL/GenBank/DDBJ databases">
        <authorList>
            <person name="Ploux O."/>
        </authorList>
    </citation>
    <scope>NUCLEOTIDE SEQUENCE [LARGE SCALE GENOMIC DNA]</scope>
    <source>
        <strain evidence="1 2">R-45370</strain>
    </source>
</reference>
<protein>
    <recommendedName>
        <fullName evidence="3">Lipoprotein</fullName>
    </recommendedName>
</protein>
<dbReference type="RefSeq" id="WP_066977287.1">
    <property type="nucleotide sequence ID" value="NZ_LUUI01000028.1"/>
</dbReference>
<evidence type="ECO:0000313" key="2">
    <source>
        <dbReference type="Proteomes" id="UP000078476"/>
    </source>
</evidence>